<sequence length="124" mass="14285">MKINIKTTNLTLTPDISAYLEKRLSAFEKLTSHEFESAIVDVEIGRTSAHHQTGDVYRAEINVHAGHRDFRAVEETGDLYTSIDAAKDRMMEELRSEKEKRLSLVRRGGQRVKAILKGFPWWRN</sequence>
<dbReference type="NCBIfam" id="TIGR00741">
    <property type="entry name" value="yfiA"/>
    <property type="match status" value="1"/>
</dbReference>
<dbReference type="Gene3D" id="3.30.160.100">
    <property type="entry name" value="Ribosome hibernation promotion factor-like"/>
    <property type="match status" value="1"/>
</dbReference>
<dbReference type="Pfam" id="PF02482">
    <property type="entry name" value="Ribosomal_S30AE"/>
    <property type="match status" value="1"/>
</dbReference>
<evidence type="ECO:0000313" key="1">
    <source>
        <dbReference type="EMBL" id="OHA18550.1"/>
    </source>
</evidence>
<dbReference type="AlphaFoldDB" id="A0A1G2M3S2"/>
<dbReference type="Proteomes" id="UP000178873">
    <property type="component" value="Unassembled WGS sequence"/>
</dbReference>
<evidence type="ECO:0000313" key="2">
    <source>
        <dbReference type="Proteomes" id="UP000178873"/>
    </source>
</evidence>
<organism evidence="1 2">
    <name type="scientific">Candidatus Taylorbacteria bacterium RIFCSPHIGHO2_01_FULL_46_22b</name>
    <dbReference type="NCBI Taxonomy" id="1802301"/>
    <lineage>
        <taxon>Bacteria</taxon>
        <taxon>Candidatus Tayloriibacteriota</taxon>
    </lineage>
</organism>
<dbReference type="SUPFAM" id="SSF69754">
    <property type="entry name" value="Ribosome binding protein Y (YfiA homologue)"/>
    <property type="match status" value="1"/>
</dbReference>
<dbReference type="CDD" id="cd00552">
    <property type="entry name" value="RaiA"/>
    <property type="match status" value="1"/>
</dbReference>
<comment type="caution">
    <text evidence="1">The sequence shown here is derived from an EMBL/GenBank/DDBJ whole genome shotgun (WGS) entry which is preliminary data.</text>
</comment>
<dbReference type="InterPro" id="IPR036567">
    <property type="entry name" value="RHF-like"/>
</dbReference>
<reference evidence="1 2" key="1">
    <citation type="journal article" date="2016" name="Nat. Commun.">
        <title>Thousands of microbial genomes shed light on interconnected biogeochemical processes in an aquifer system.</title>
        <authorList>
            <person name="Anantharaman K."/>
            <person name="Brown C.T."/>
            <person name="Hug L.A."/>
            <person name="Sharon I."/>
            <person name="Castelle C.J."/>
            <person name="Probst A.J."/>
            <person name="Thomas B.C."/>
            <person name="Singh A."/>
            <person name="Wilkins M.J."/>
            <person name="Karaoz U."/>
            <person name="Brodie E.L."/>
            <person name="Williams K.H."/>
            <person name="Hubbard S.S."/>
            <person name="Banfield J.F."/>
        </authorList>
    </citation>
    <scope>NUCLEOTIDE SEQUENCE [LARGE SCALE GENOMIC DNA]</scope>
</reference>
<dbReference type="EMBL" id="MHRF01000004">
    <property type="protein sequence ID" value="OHA18550.1"/>
    <property type="molecule type" value="Genomic_DNA"/>
</dbReference>
<accession>A0A1G2M3S2</accession>
<dbReference type="STRING" id="1802301.A2664_02840"/>
<name>A0A1G2M3S2_9BACT</name>
<gene>
    <name evidence="1" type="ORF">A2664_02840</name>
</gene>
<proteinExistence type="predicted"/>
<dbReference type="InterPro" id="IPR003489">
    <property type="entry name" value="RHF/RaiA"/>
</dbReference>
<protein>
    <submittedName>
        <fullName evidence="1">Ribosomal subunit interface protein</fullName>
    </submittedName>
</protein>